<dbReference type="HOGENOM" id="CLU_371222_0_0_7"/>
<dbReference type="KEGG" id="gur:Gura_3836"/>
<sequence length="738" mass="83168">MPTKCPNIEIIACIALFLAALFSVSPSAALAGLSGEAELGYVSYDREDNGVKQLDGSSFRQRYSLRYDISDRFAKGRLGGYKLSLGYEWSALNGKIKTPGEEDSFNSTAGHILYNGLLVIDPQELPFRLKLFSGDMTRSVFLRDSSIINSTTLISSDVAMINPGLDTAIIDGTRIRSGATMEFGVKNSMNNRYNSVFNSLPMIVLDYSDEINRDLKSITPVNNRLKKLAIASLNKKDNWVQFRSTRYKDYINKEQDFDEYQFLIGTVDQSMQRKWVHFSNWIQISADGSYTKRTDSSNSTESYDVNLFGIASRSKWEARTFNTFSRIIDNNGLRYDTRLPLYISGVWGTETDWRARFSNQQVKYAQSGSNLDNMETLASLRVNTFKRAPFTLSQEFLIDNYKNGSDNNLSIQGSIETASTRRFSSQLGLFASYKVRSVTSDNASSDSSLNHDISARMVYTPISAFRAELIEAVTIATGTGTNFVAPSVSGGNSGITTLGNIQLPSNSYSRYLTTARADWEPVARLRFGLIYENEAIVAENRESIFSNKYGTNLDYQLKSLMVRLNANYTTTDTESTNSSQFSIDGSATYTPNRYMDALIRYNFRHSSDFAGVKTNSAELKQNANYYFYQVSGIARRILELNETLEYSKLNAGNNDNRLTRSLTLGARYYPLSRVYLAARIRYSLIDQPQHNEQLVYNGTIGFNFQKMQATIDYSYGDQSGSGNNRIEKRFEANLKKFF</sequence>
<evidence type="ECO:0008006" key="4">
    <source>
        <dbReference type="Google" id="ProtNLM"/>
    </source>
</evidence>
<dbReference type="RefSeq" id="WP_011940632.1">
    <property type="nucleotide sequence ID" value="NC_009483.1"/>
</dbReference>
<name>A5G868_GEOUR</name>
<reference evidence="2 3" key="1">
    <citation type="submission" date="2007-05" db="EMBL/GenBank/DDBJ databases">
        <title>Complete sequence of Geobacter uraniireducens Rf4.</title>
        <authorList>
            <consortium name="US DOE Joint Genome Institute"/>
            <person name="Copeland A."/>
            <person name="Lucas S."/>
            <person name="Lapidus A."/>
            <person name="Barry K."/>
            <person name="Detter J.C."/>
            <person name="Glavina del Rio T."/>
            <person name="Hammon N."/>
            <person name="Israni S."/>
            <person name="Dalin E."/>
            <person name="Tice H."/>
            <person name="Pitluck S."/>
            <person name="Chertkov O."/>
            <person name="Brettin T."/>
            <person name="Bruce D."/>
            <person name="Han C."/>
            <person name="Schmutz J."/>
            <person name="Larimer F."/>
            <person name="Land M."/>
            <person name="Hauser L."/>
            <person name="Kyrpides N."/>
            <person name="Mikhailova N."/>
            <person name="Shelobolina E."/>
            <person name="Aklujkar M."/>
            <person name="Lovley D."/>
            <person name="Richardson P."/>
        </authorList>
    </citation>
    <scope>NUCLEOTIDE SEQUENCE [LARGE SCALE GENOMIC DNA]</scope>
    <source>
        <strain evidence="2 3">Rf4</strain>
    </source>
</reference>
<feature type="signal peptide" evidence="1">
    <location>
        <begin position="1"/>
        <end position="28"/>
    </location>
</feature>
<protein>
    <recommendedName>
        <fullName evidence="4">TIGR03016 family PEP-CTERM system-associated outer membrane protein</fullName>
    </recommendedName>
</protein>
<feature type="chain" id="PRO_5002683403" description="TIGR03016 family PEP-CTERM system-associated outer membrane protein" evidence="1">
    <location>
        <begin position="29"/>
        <end position="738"/>
    </location>
</feature>
<proteinExistence type="predicted"/>
<evidence type="ECO:0000313" key="3">
    <source>
        <dbReference type="Proteomes" id="UP000006695"/>
    </source>
</evidence>
<dbReference type="OrthoDB" id="5392943at2"/>
<evidence type="ECO:0000256" key="1">
    <source>
        <dbReference type="SAM" id="SignalP"/>
    </source>
</evidence>
<dbReference type="EMBL" id="CP000698">
    <property type="protein sequence ID" value="ABQ27986.1"/>
    <property type="molecule type" value="Genomic_DNA"/>
</dbReference>
<accession>A5G868</accession>
<dbReference type="InterPro" id="IPR011250">
    <property type="entry name" value="OMP/PagP_B-barrel"/>
</dbReference>
<dbReference type="SUPFAM" id="SSF56925">
    <property type="entry name" value="OMPA-like"/>
    <property type="match status" value="1"/>
</dbReference>
<organism evidence="2 3">
    <name type="scientific">Geotalea uraniireducens (strain Rf4)</name>
    <name type="common">Geobacter uraniireducens</name>
    <dbReference type="NCBI Taxonomy" id="351605"/>
    <lineage>
        <taxon>Bacteria</taxon>
        <taxon>Pseudomonadati</taxon>
        <taxon>Thermodesulfobacteriota</taxon>
        <taxon>Desulfuromonadia</taxon>
        <taxon>Geobacterales</taxon>
        <taxon>Geobacteraceae</taxon>
        <taxon>Geotalea</taxon>
    </lineage>
</organism>
<dbReference type="STRING" id="351605.Gura_3836"/>
<dbReference type="AlphaFoldDB" id="A5G868"/>
<evidence type="ECO:0000313" key="2">
    <source>
        <dbReference type="EMBL" id="ABQ27986.1"/>
    </source>
</evidence>
<dbReference type="Proteomes" id="UP000006695">
    <property type="component" value="Chromosome"/>
</dbReference>
<gene>
    <name evidence="2" type="ordered locus">Gura_3836</name>
</gene>
<keyword evidence="3" id="KW-1185">Reference proteome</keyword>
<keyword evidence="1" id="KW-0732">Signal</keyword>